<keyword evidence="6" id="KW-0547">Nucleotide-binding</keyword>
<keyword evidence="3" id="KW-1003">Cell membrane</keyword>
<dbReference type="InterPro" id="IPR027417">
    <property type="entry name" value="P-loop_NTPase"/>
</dbReference>
<evidence type="ECO:0000256" key="5">
    <source>
        <dbReference type="ARBA" id="ARBA00022737"/>
    </source>
</evidence>
<keyword evidence="9" id="KW-0472">Membrane</keyword>
<dbReference type="KEGG" id="kro:BVG79_00829"/>
<dbReference type="GO" id="GO:0005886">
    <property type="term" value="C:plasma membrane"/>
    <property type="evidence" value="ECO:0007669"/>
    <property type="project" value="UniProtKB-SubCell"/>
</dbReference>
<comment type="subcellular location">
    <subcellularLocation>
        <location evidence="1">Cell membrane</location>
        <topology evidence="1">Peripheral membrane protein</topology>
    </subcellularLocation>
</comment>
<dbReference type="Proteomes" id="UP000242447">
    <property type="component" value="Chromosome"/>
</dbReference>
<dbReference type="CDD" id="cd03215">
    <property type="entry name" value="ABC_Carb_Monos_II"/>
    <property type="match status" value="1"/>
</dbReference>
<accession>A0A1W6NYC9</accession>
<evidence type="ECO:0000313" key="11">
    <source>
        <dbReference type="EMBL" id="ARO14181.1"/>
    </source>
</evidence>
<dbReference type="PANTHER" id="PTHR43790">
    <property type="entry name" value="CARBOHYDRATE TRANSPORT ATP-BINDING PROTEIN MG119-RELATED"/>
    <property type="match status" value="1"/>
</dbReference>
<dbReference type="GO" id="GO:0005524">
    <property type="term" value="F:ATP binding"/>
    <property type="evidence" value="ECO:0007669"/>
    <property type="project" value="UniProtKB-KW"/>
</dbReference>
<feature type="domain" description="ABC transporter" evidence="10">
    <location>
        <begin position="270"/>
        <end position="521"/>
    </location>
</feature>
<proteinExistence type="predicted"/>
<keyword evidence="8" id="KW-1278">Translocase</keyword>
<keyword evidence="12" id="KW-1185">Reference proteome</keyword>
<evidence type="ECO:0000256" key="3">
    <source>
        <dbReference type="ARBA" id="ARBA00022475"/>
    </source>
</evidence>
<dbReference type="PROSITE" id="PS00211">
    <property type="entry name" value="ABC_TRANSPORTER_1"/>
    <property type="match status" value="1"/>
</dbReference>
<dbReference type="GO" id="GO:0016887">
    <property type="term" value="F:ATP hydrolysis activity"/>
    <property type="evidence" value="ECO:0007669"/>
    <property type="project" value="InterPro"/>
</dbReference>
<dbReference type="PANTHER" id="PTHR43790:SF9">
    <property type="entry name" value="GALACTOFURANOSE TRANSPORTER ATP-BINDING PROTEIN YTFR"/>
    <property type="match status" value="1"/>
</dbReference>
<keyword evidence="7" id="KW-0067">ATP-binding</keyword>
<dbReference type="SMART" id="SM00382">
    <property type="entry name" value="AAA"/>
    <property type="match status" value="2"/>
</dbReference>
<dbReference type="EC" id="3.6.3.17" evidence="11"/>
<evidence type="ECO:0000256" key="6">
    <source>
        <dbReference type="ARBA" id="ARBA00022741"/>
    </source>
</evidence>
<evidence type="ECO:0000256" key="7">
    <source>
        <dbReference type="ARBA" id="ARBA00022840"/>
    </source>
</evidence>
<evidence type="ECO:0000313" key="12">
    <source>
        <dbReference type="Proteomes" id="UP000242447"/>
    </source>
</evidence>
<dbReference type="CDD" id="cd03216">
    <property type="entry name" value="ABC_Carb_Monos_I"/>
    <property type="match status" value="1"/>
</dbReference>
<sequence length="534" mass="56977">MPRPPDKGGRGFSLKMEEHPMQPVIEAIDIRRVYPGGTVANDGVNLRVMPGEVHAVVGENGAGKSTLMKILFGTEKPDGGNLSIFGQQVAFAGPRDAIDMGIGMVFQHFSLVPSFTVYENVVLGSEPKNGIKFDRATAIARVRELSQRFRLNVDPEARVDTLPVGQQQRVEILKSLYRDAKILILDEPTAVLAPQEVEELFAAVRALVAQGRTVIFIAHKLPEVLAISDSITVMRAGRTVGQVKAADVTEDSLATMMVGREVQLRVPRAAHIGDVVCTVDALDLVSEKGTPITTGLSLSVRAGEILGLVGVEGNGQAEVLEAIAGLRASAGGRITLAGQVLDGQSVLQRRASGVASIPEDRLAEGLAPQSTIAENLIATRLQDDRFVRRGLLDLKAMRANAVAAIQHFAIRAGGPDFTANTLSGGNMQKVVVARELARQPALLLVNQPTRGVDLGATQFIWERLTEARDGGAAVLLVSADLSELMALSDRLVVFYRGQIVAAFVNSDALTAEELGRYMLGLATQTPEQVAAGMQ</sequence>
<evidence type="ECO:0000256" key="2">
    <source>
        <dbReference type="ARBA" id="ARBA00022448"/>
    </source>
</evidence>
<keyword evidence="5" id="KW-0677">Repeat</keyword>
<keyword evidence="2" id="KW-0813">Transport</keyword>
<dbReference type="InterPro" id="IPR017871">
    <property type="entry name" value="ABC_transporter-like_CS"/>
</dbReference>
<dbReference type="InterPro" id="IPR003439">
    <property type="entry name" value="ABC_transporter-like_ATP-bd"/>
</dbReference>
<evidence type="ECO:0000259" key="10">
    <source>
        <dbReference type="PROSITE" id="PS50893"/>
    </source>
</evidence>
<organism evidence="11 12">
    <name type="scientific">Ketogulonicigenium robustum</name>
    <dbReference type="NCBI Taxonomy" id="92947"/>
    <lineage>
        <taxon>Bacteria</taxon>
        <taxon>Pseudomonadati</taxon>
        <taxon>Pseudomonadota</taxon>
        <taxon>Alphaproteobacteria</taxon>
        <taxon>Rhodobacterales</taxon>
        <taxon>Roseobacteraceae</taxon>
        <taxon>Ketogulonicigenium</taxon>
    </lineage>
</organism>
<reference evidence="11 12" key="1">
    <citation type="submission" date="2017-02" db="EMBL/GenBank/DDBJ databases">
        <title>Ketogulonicigenium robustum SPU B003 Genome sequencing and assembly.</title>
        <authorList>
            <person name="Li Y."/>
            <person name="Liu L."/>
            <person name="Wang C."/>
            <person name="Zhang M."/>
            <person name="Zhang T."/>
            <person name="Zhang Y."/>
        </authorList>
    </citation>
    <scope>NUCLEOTIDE SEQUENCE [LARGE SCALE GENOMIC DNA]</scope>
    <source>
        <strain evidence="11 12">SPU_B003</strain>
    </source>
</reference>
<dbReference type="AlphaFoldDB" id="A0A1W6NYC9"/>
<evidence type="ECO:0000256" key="9">
    <source>
        <dbReference type="ARBA" id="ARBA00023136"/>
    </source>
</evidence>
<evidence type="ECO:0000256" key="8">
    <source>
        <dbReference type="ARBA" id="ARBA00022967"/>
    </source>
</evidence>
<dbReference type="STRING" id="92947.BVG79_00829"/>
<dbReference type="PROSITE" id="PS50893">
    <property type="entry name" value="ABC_TRANSPORTER_2"/>
    <property type="match status" value="2"/>
</dbReference>
<keyword evidence="4" id="KW-0762">Sugar transport</keyword>
<dbReference type="InterPro" id="IPR050107">
    <property type="entry name" value="ABC_carbohydrate_import_ATPase"/>
</dbReference>
<gene>
    <name evidence="11" type="primary">yphE</name>
    <name evidence="11" type="ORF">BVG79_00829</name>
</gene>
<evidence type="ECO:0000256" key="4">
    <source>
        <dbReference type="ARBA" id="ARBA00022597"/>
    </source>
</evidence>
<keyword evidence="11" id="KW-0378">Hydrolase</keyword>
<dbReference type="Gene3D" id="3.40.50.300">
    <property type="entry name" value="P-loop containing nucleotide triphosphate hydrolases"/>
    <property type="match status" value="2"/>
</dbReference>
<feature type="domain" description="ABC transporter" evidence="10">
    <location>
        <begin position="25"/>
        <end position="261"/>
    </location>
</feature>
<dbReference type="Pfam" id="PF00005">
    <property type="entry name" value="ABC_tran"/>
    <property type="match status" value="2"/>
</dbReference>
<protein>
    <submittedName>
        <fullName evidence="11">Sugar ABC transporter</fullName>
        <ecNumber evidence="11">3.6.3.17</ecNumber>
    </submittedName>
</protein>
<evidence type="ECO:0000256" key="1">
    <source>
        <dbReference type="ARBA" id="ARBA00004202"/>
    </source>
</evidence>
<dbReference type="FunFam" id="3.40.50.300:FF:000127">
    <property type="entry name" value="Ribose import ATP-binding protein RbsA"/>
    <property type="match status" value="1"/>
</dbReference>
<name>A0A1W6NYC9_9RHOB</name>
<dbReference type="SUPFAM" id="SSF52540">
    <property type="entry name" value="P-loop containing nucleoside triphosphate hydrolases"/>
    <property type="match status" value="2"/>
</dbReference>
<dbReference type="EMBL" id="CP019937">
    <property type="protein sequence ID" value="ARO14181.1"/>
    <property type="molecule type" value="Genomic_DNA"/>
</dbReference>
<dbReference type="InterPro" id="IPR003593">
    <property type="entry name" value="AAA+_ATPase"/>
</dbReference>